<reference evidence="1" key="1">
    <citation type="submission" date="2023-11" db="EMBL/GenBank/DDBJ databases">
        <authorList>
            <person name="Poullet M."/>
        </authorList>
    </citation>
    <scope>NUCLEOTIDE SEQUENCE</scope>
    <source>
        <strain evidence="1">E1834</strain>
    </source>
</reference>
<dbReference type="Proteomes" id="UP001497535">
    <property type="component" value="Unassembled WGS sequence"/>
</dbReference>
<organism evidence="1 2">
    <name type="scientific">Meloidogyne enterolobii</name>
    <name type="common">Root-knot nematode worm</name>
    <name type="synonym">Meloidogyne mayaguensis</name>
    <dbReference type="NCBI Taxonomy" id="390850"/>
    <lineage>
        <taxon>Eukaryota</taxon>
        <taxon>Metazoa</taxon>
        <taxon>Ecdysozoa</taxon>
        <taxon>Nematoda</taxon>
        <taxon>Chromadorea</taxon>
        <taxon>Rhabditida</taxon>
        <taxon>Tylenchina</taxon>
        <taxon>Tylenchomorpha</taxon>
        <taxon>Tylenchoidea</taxon>
        <taxon>Meloidogynidae</taxon>
        <taxon>Meloidogyninae</taxon>
        <taxon>Meloidogyne</taxon>
    </lineage>
</organism>
<proteinExistence type="predicted"/>
<evidence type="ECO:0000313" key="2">
    <source>
        <dbReference type="Proteomes" id="UP001497535"/>
    </source>
</evidence>
<comment type="caution">
    <text evidence="1">The sequence shown here is derived from an EMBL/GenBank/DDBJ whole genome shotgun (WGS) entry which is preliminary data.</text>
</comment>
<keyword evidence="2" id="KW-1185">Reference proteome</keyword>
<name>A0ACB0XM06_MELEN</name>
<protein>
    <submittedName>
        <fullName evidence="1">Uncharacterized protein</fullName>
    </submittedName>
</protein>
<sequence length="161" mass="19082">MARPRPLFLETPLLILKFDFNFQFPAECRFYIPPNIRRHLNARILEENLGAANLENLERCTQCNFSMIIDIPYQQLRVFSCQKCKAQHCRKCKHAWDDIHFGRNCEDLLNVAEERKHNLLVFILNLILGKKFIGFHKLLTSNFSPRCAYLFRSRFVCCDTK</sequence>
<gene>
    <name evidence="1" type="ORF">MENTE1834_LOCUS963</name>
</gene>
<accession>A0ACB0XM06</accession>
<evidence type="ECO:0000313" key="1">
    <source>
        <dbReference type="EMBL" id="CAK5008104.1"/>
    </source>
</evidence>
<dbReference type="EMBL" id="CAVMJV010000001">
    <property type="protein sequence ID" value="CAK5008104.1"/>
    <property type="molecule type" value="Genomic_DNA"/>
</dbReference>